<comment type="caution">
    <text evidence="2">The sequence shown here is derived from an EMBL/GenBank/DDBJ whole genome shotgun (WGS) entry which is preliminary data.</text>
</comment>
<proteinExistence type="predicted"/>
<dbReference type="Proteomes" id="UP001151760">
    <property type="component" value="Unassembled WGS sequence"/>
</dbReference>
<name>A0ABQ5IZ73_9ASTR</name>
<gene>
    <name evidence="2" type="ORF">Tco_1121048</name>
</gene>
<feature type="compositionally biased region" description="Pro residues" evidence="1">
    <location>
        <begin position="12"/>
        <end position="28"/>
    </location>
</feature>
<sequence length="404" mass="47255">MSSDKKIVLPKPRLPTPFTPRLPSPPSPITQTQNRFIHLTPYPPTTSPIARPTYSALAHMQGISQDLNRLPTPTSPINIPRSPSINPEFQVNPNKQVIKILEPIEEQKLNQSFNTLLEYLYPQGTNFYTNDYQTREYYEAILIDSKSIQIRHNYNKEDPAKIDFSKVNFFKVLSPEDWNNRPFTNKVLSCYQNYPGYNYYDYIEAWNKAFLYKAHFHTWFFHFSEDFSLKYPKWFVKWYSYMGTLPETFPQTVLAGFNQYKILFKQDGIPSFEYTLQFSATFKLPWILSFTHKKKEAEGTSPPLLIRQFSAKWWKVIKENQADKLAVERFHKSLMPRTTSISPSSSSSGLSMTNKEIAQKIKDYSNNEALLEKFINEIRGSPTPSENLFQDAQDPYEDEDFLNM</sequence>
<keyword evidence="3" id="KW-1185">Reference proteome</keyword>
<dbReference type="EMBL" id="BQNB010021267">
    <property type="protein sequence ID" value="GJU04618.1"/>
    <property type="molecule type" value="Genomic_DNA"/>
</dbReference>
<feature type="region of interest" description="Disordered" evidence="1">
    <location>
        <begin position="1"/>
        <end position="28"/>
    </location>
</feature>
<dbReference type="PANTHER" id="PTHR48434">
    <property type="entry name" value="(RAPE) HYPOTHETICAL PROTEIN"/>
    <property type="match status" value="1"/>
</dbReference>
<dbReference type="PANTHER" id="PTHR48434:SF1">
    <property type="entry name" value="(RAPE) HYPOTHETICAL PROTEIN"/>
    <property type="match status" value="1"/>
</dbReference>
<evidence type="ECO:0000313" key="3">
    <source>
        <dbReference type="Proteomes" id="UP001151760"/>
    </source>
</evidence>
<feature type="region of interest" description="Disordered" evidence="1">
    <location>
        <begin position="380"/>
        <end position="404"/>
    </location>
</feature>
<feature type="compositionally biased region" description="Acidic residues" evidence="1">
    <location>
        <begin position="394"/>
        <end position="404"/>
    </location>
</feature>
<evidence type="ECO:0000313" key="2">
    <source>
        <dbReference type="EMBL" id="GJU04618.1"/>
    </source>
</evidence>
<accession>A0ABQ5IZ73</accession>
<evidence type="ECO:0000256" key="1">
    <source>
        <dbReference type="SAM" id="MobiDB-lite"/>
    </source>
</evidence>
<reference evidence="2" key="1">
    <citation type="journal article" date="2022" name="Int. J. Mol. Sci.">
        <title>Draft Genome of Tanacetum Coccineum: Genomic Comparison of Closely Related Tanacetum-Family Plants.</title>
        <authorList>
            <person name="Yamashiro T."/>
            <person name="Shiraishi A."/>
            <person name="Nakayama K."/>
            <person name="Satake H."/>
        </authorList>
    </citation>
    <scope>NUCLEOTIDE SEQUENCE</scope>
</reference>
<organism evidence="2 3">
    <name type="scientific">Tanacetum coccineum</name>
    <dbReference type="NCBI Taxonomy" id="301880"/>
    <lineage>
        <taxon>Eukaryota</taxon>
        <taxon>Viridiplantae</taxon>
        <taxon>Streptophyta</taxon>
        <taxon>Embryophyta</taxon>
        <taxon>Tracheophyta</taxon>
        <taxon>Spermatophyta</taxon>
        <taxon>Magnoliopsida</taxon>
        <taxon>eudicotyledons</taxon>
        <taxon>Gunneridae</taxon>
        <taxon>Pentapetalae</taxon>
        <taxon>asterids</taxon>
        <taxon>campanulids</taxon>
        <taxon>Asterales</taxon>
        <taxon>Asteraceae</taxon>
        <taxon>Asteroideae</taxon>
        <taxon>Anthemideae</taxon>
        <taxon>Anthemidinae</taxon>
        <taxon>Tanacetum</taxon>
    </lineage>
</organism>
<reference evidence="2" key="2">
    <citation type="submission" date="2022-01" db="EMBL/GenBank/DDBJ databases">
        <authorList>
            <person name="Yamashiro T."/>
            <person name="Shiraishi A."/>
            <person name="Satake H."/>
            <person name="Nakayama K."/>
        </authorList>
    </citation>
    <scope>NUCLEOTIDE SEQUENCE</scope>
</reference>
<protein>
    <submittedName>
        <fullName evidence="2">Uncharacterized protein</fullName>
    </submittedName>
</protein>